<organism evidence="2">
    <name type="scientific">marine sediment metagenome</name>
    <dbReference type="NCBI Taxonomy" id="412755"/>
    <lineage>
        <taxon>unclassified sequences</taxon>
        <taxon>metagenomes</taxon>
        <taxon>ecological metagenomes</taxon>
    </lineage>
</organism>
<feature type="domain" description="LTD" evidence="1">
    <location>
        <begin position="190"/>
        <end position="303"/>
    </location>
</feature>
<dbReference type="Gene3D" id="2.60.40.1260">
    <property type="entry name" value="Lamin Tail domain"/>
    <property type="match status" value="1"/>
</dbReference>
<gene>
    <name evidence="2" type="ORF">LCGC14_2454050</name>
</gene>
<protein>
    <recommendedName>
        <fullName evidence="1">LTD domain-containing protein</fullName>
    </recommendedName>
</protein>
<feature type="non-terminal residue" evidence="2">
    <location>
        <position position="303"/>
    </location>
</feature>
<dbReference type="SUPFAM" id="SSF74853">
    <property type="entry name" value="Lamin A/C globular tail domain"/>
    <property type="match status" value="2"/>
</dbReference>
<dbReference type="InterPro" id="IPR001322">
    <property type="entry name" value="Lamin_tail_dom"/>
</dbReference>
<evidence type="ECO:0000313" key="2">
    <source>
        <dbReference type="EMBL" id="KKL20580.1"/>
    </source>
</evidence>
<dbReference type="NCBIfam" id="NF012209">
    <property type="entry name" value="LEPR-8K"/>
    <property type="match status" value="1"/>
</dbReference>
<dbReference type="InterPro" id="IPR053786">
    <property type="entry name" value="LEPRxLL_CS"/>
</dbReference>
<feature type="domain" description="LTD" evidence="1">
    <location>
        <begin position="43"/>
        <end position="173"/>
    </location>
</feature>
<dbReference type="PROSITE" id="PS51841">
    <property type="entry name" value="LTD"/>
    <property type="match status" value="2"/>
</dbReference>
<reference evidence="2" key="1">
    <citation type="journal article" date="2015" name="Nature">
        <title>Complex archaea that bridge the gap between prokaryotes and eukaryotes.</title>
        <authorList>
            <person name="Spang A."/>
            <person name="Saw J.H."/>
            <person name="Jorgensen S.L."/>
            <person name="Zaremba-Niedzwiedzka K."/>
            <person name="Martijn J."/>
            <person name="Lind A.E."/>
            <person name="van Eijk R."/>
            <person name="Schleper C."/>
            <person name="Guy L."/>
            <person name="Ettema T.J."/>
        </authorList>
    </citation>
    <scope>NUCLEOTIDE SEQUENCE</scope>
</reference>
<sequence length="303" mass="34072">MFFSLKSKLSNVARPRRQSAVRRSFEPLEPRLMLDAGPFVLGEFMAQNYTTLIDRDGESSDWIEIYNFTTAAESIEGWYLTDDADDPDQWRFPDVTIDADGYLVVFASAKNLTDPAGELHTNFQLDSDGEYLALVRPDGATIEQEFAPEFLPQHGDISYGLSQETISIVTSEHEVRYWVPTIDDADELWTTLAFDDSSWPRDGAEPTILITEIGTGAIDYLEIQNVSDNEVDITDWHVVANKGTSNDIKQYHTPLKLSGTMDPGEVLYWTESSADHYFGDNIRWSIGGYGWAMILDGEGNIVD</sequence>
<name>A0A0F9BFP9_9ZZZZ</name>
<dbReference type="Pfam" id="PF00932">
    <property type="entry name" value="LTD"/>
    <property type="match status" value="1"/>
</dbReference>
<dbReference type="InterPro" id="IPR036415">
    <property type="entry name" value="Lamin_tail_dom_sf"/>
</dbReference>
<accession>A0A0F9BFP9</accession>
<comment type="caution">
    <text evidence="2">The sequence shown here is derived from an EMBL/GenBank/DDBJ whole genome shotgun (WGS) entry which is preliminary data.</text>
</comment>
<evidence type="ECO:0000259" key="1">
    <source>
        <dbReference type="PROSITE" id="PS51841"/>
    </source>
</evidence>
<dbReference type="AlphaFoldDB" id="A0A0F9BFP9"/>
<dbReference type="EMBL" id="LAZR01038044">
    <property type="protein sequence ID" value="KKL20580.1"/>
    <property type="molecule type" value="Genomic_DNA"/>
</dbReference>
<proteinExistence type="predicted"/>